<dbReference type="AlphaFoldDB" id="A0A7L2H492"/>
<keyword evidence="6" id="KW-1185">Reference proteome</keyword>
<accession>A0A7L2H492</accession>
<feature type="compositionally biased region" description="Low complexity" evidence="2">
    <location>
        <begin position="174"/>
        <end position="189"/>
    </location>
</feature>
<evidence type="ECO:0000256" key="1">
    <source>
        <dbReference type="SAM" id="Coils"/>
    </source>
</evidence>
<dbReference type="Pfam" id="PF15949">
    <property type="entry name" value="DUF4757"/>
    <property type="match status" value="2"/>
</dbReference>
<evidence type="ECO:0000256" key="2">
    <source>
        <dbReference type="SAM" id="MobiDB-lite"/>
    </source>
</evidence>
<evidence type="ECO:0000313" key="5">
    <source>
        <dbReference type="EMBL" id="NXQ93124.1"/>
    </source>
</evidence>
<dbReference type="CDD" id="cd00136">
    <property type="entry name" value="PDZ_canonical"/>
    <property type="match status" value="1"/>
</dbReference>
<evidence type="ECO:0000259" key="3">
    <source>
        <dbReference type="PROSITE" id="PS50021"/>
    </source>
</evidence>
<dbReference type="Gene3D" id="2.30.42.10">
    <property type="match status" value="1"/>
</dbReference>
<proteinExistence type="predicted"/>
<dbReference type="Proteomes" id="UP000539599">
    <property type="component" value="Unassembled WGS sequence"/>
</dbReference>
<dbReference type="PROSITE" id="PS50021">
    <property type="entry name" value="CH"/>
    <property type="match status" value="1"/>
</dbReference>
<dbReference type="InterPro" id="IPR029978">
    <property type="entry name" value="LMO-7"/>
</dbReference>
<reference evidence="5 6" key="1">
    <citation type="submission" date="2019-09" db="EMBL/GenBank/DDBJ databases">
        <title>Bird 10,000 Genomes (B10K) Project - Family phase.</title>
        <authorList>
            <person name="Zhang G."/>
        </authorList>
    </citation>
    <scope>NUCLEOTIDE SEQUENCE [LARGE SCALE GENOMIC DNA]</scope>
    <source>
        <strain evidence="5">B10K-DU-011-38</strain>
        <tissue evidence="5">Muscle</tissue>
    </source>
</reference>
<feature type="compositionally biased region" description="Basic and acidic residues" evidence="2">
    <location>
        <begin position="288"/>
        <end position="298"/>
    </location>
</feature>
<dbReference type="InterPro" id="IPR001715">
    <property type="entry name" value="CH_dom"/>
</dbReference>
<feature type="region of interest" description="Disordered" evidence="2">
    <location>
        <begin position="1135"/>
        <end position="1166"/>
    </location>
</feature>
<comment type="caution">
    <text evidence="5">The sequence shown here is derived from an EMBL/GenBank/DDBJ whole genome shotgun (WGS) entry which is preliminary data.</text>
</comment>
<dbReference type="InterPro" id="IPR001478">
    <property type="entry name" value="PDZ"/>
</dbReference>
<dbReference type="Pfam" id="PF00595">
    <property type="entry name" value="PDZ"/>
    <property type="match status" value="1"/>
</dbReference>
<feature type="domain" description="PDZ" evidence="4">
    <location>
        <begin position="1026"/>
        <end position="1107"/>
    </location>
</feature>
<dbReference type="SUPFAM" id="SSF47576">
    <property type="entry name" value="Calponin-homology domain, CH-domain"/>
    <property type="match status" value="1"/>
</dbReference>
<dbReference type="SMART" id="SM00033">
    <property type="entry name" value="CH"/>
    <property type="match status" value="1"/>
</dbReference>
<feature type="compositionally biased region" description="Low complexity" evidence="2">
    <location>
        <begin position="929"/>
        <end position="938"/>
    </location>
</feature>
<feature type="region of interest" description="Disordered" evidence="2">
    <location>
        <begin position="800"/>
        <end position="851"/>
    </location>
</feature>
<sequence>TVTGKSFGTKDFRAALENGVLLCDLINKIKPGIIKKINRLSTPIAGLDNINVFLKACENIGLKEAQLFHPGDLQDLSNRVTVKPEETNRRVKNVLITLYWLGRKAQSNPQYNGPYLNLKAFEKLLGQALTKALEESSHLNRSGRDSGYGDIWYVDRGEPFSSSASHKRDDSFDSLDSLGSRSSTSFSSDITLKGGSEGCNSDTDSELPFKMHDSHKDDRSYRRISVIEPKPTTDFNRFLPNKNKQAAYVPAPLRKKRTEKNEDNRRSWASPVFTESDGTFSSNQRRQRQLDTKEENKPRVNIPSELSEYFDEDEEEEIGIPNIEKDDLYFRKLSSSAANTVVAFDKFLPKFWTPEEELLWKKLRKSSFKPWYKEIQGFSQFSLLQALQKYSDYLSSETKTKIDPTSGPRLIKCRKNISFVPGCKQGDTENGYLYPDLENDDLFVRKTGAFHVNQVVLQDPRYLKKFSEQEPPLEGEIILQPREGQPVIPDLEKDDMIIRKILSQKKEVPLSGAPDKYHPALFPDPWSLPEEIRSKFLCLLEKNTTPEERKGNGRVLSPSSRHKKDDMLTRKMESWKVGSNVQPVNFIPGPCSEEDWKKWEAIREASKVKHKKRQMVERLFQKLSDEQGSKSLNDVSAEELQSLRKIRYEELQRIKEQLQEQDLKWQEDLAKWKNRRKSFTSELQKKKEEREEIERRASEVSERSTKSLKEMQQESQNFNVYHRAVNSYLISTLSPVVPLGIYKTRFSPKSHFVWYFNTLCPHREDRDQDSYGQRKHDRRWTYSLNDDVFSEEKAPSTRSAAKDYLLEEDTSSSTKDSKSAYAAQLRKENLPESSAAGEAPAPPKSLAEEQSSTLLSARYSVNAQTGSAQVSASLPRSYQKTDTSRLTSVVTPRPFGVHSRGISSLPRSFTMDDTQKYNGEVEKAKRTQTLFTSSSFSQPDSAHPLSTSAFRSRGEEEEEEKGGVQSTPPPSLALPVKSQDQDAGSSILKPEYCSPPDSLSLASSAENVSLPEAEDSKSLEQYSEMRISINQRPGHSHSFGFTTNWSSSGAFVQTVEEGSPAALGQLHVDDEIIAINGTRVSRMGYSQWEEAISRALETGNLVMDVRRYGKNGTSENKWIDATSGEHVSNVSTISTKRDFSSSLQSSDTETKLTNGMQGDLSSNVQR</sequence>
<organism evidence="5 6">
    <name type="scientific">Sagittarius serpentarius</name>
    <name type="common">Secretary bird</name>
    <dbReference type="NCBI Taxonomy" id="56258"/>
    <lineage>
        <taxon>Eukaryota</taxon>
        <taxon>Metazoa</taxon>
        <taxon>Chordata</taxon>
        <taxon>Craniata</taxon>
        <taxon>Vertebrata</taxon>
        <taxon>Euteleostomi</taxon>
        <taxon>Archelosauria</taxon>
        <taxon>Archosauria</taxon>
        <taxon>Dinosauria</taxon>
        <taxon>Saurischia</taxon>
        <taxon>Theropoda</taxon>
        <taxon>Coelurosauria</taxon>
        <taxon>Aves</taxon>
        <taxon>Neognathae</taxon>
        <taxon>Neoaves</taxon>
        <taxon>Telluraves</taxon>
        <taxon>Accipitrimorphae</taxon>
        <taxon>Accipitriformes</taxon>
        <taxon>Sagittariidae</taxon>
        <taxon>Sagittarius</taxon>
    </lineage>
</organism>
<dbReference type="GO" id="GO:0023051">
    <property type="term" value="P:regulation of signaling"/>
    <property type="evidence" value="ECO:0007669"/>
    <property type="project" value="InterPro"/>
</dbReference>
<name>A0A7L2H492_SAGSE</name>
<feature type="domain" description="Calponin-homology (CH)" evidence="3">
    <location>
        <begin position="1"/>
        <end position="106"/>
    </location>
</feature>
<feature type="non-terminal residue" evidence="5">
    <location>
        <position position="1166"/>
    </location>
</feature>
<dbReference type="GO" id="GO:0030155">
    <property type="term" value="P:regulation of cell adhesion"/>
    <property type="evidence" value="ECO:0007669"/>
    <property type="project" value="InterPro"/>
</dbReference>
<dbReference type="PANTHER" id="PTHR46767">
    <property type="entry name" value="LIM DOMAIN ONLY PROTEIN 7"/>
    <property type="match status" value="1"/>
</dbReference>
<evidence type="ECO:0000259" key="4">
    <source>
        <dbReference type="PROSITE" id="PS50106"/>
    </source>
</evidence>
<dbReference type="Pfam" id="PF00307">
    <property type="entry name" value="CH"/>
    <property type="match status" value="1"/>
</dbReference>
<feature type="region of interest" description="Disordered" evidence="2">
    <location>
        <begin position="929"/>
        <end position="1019"/>
    </location>
</feature>
<feature type="region of interest" description="Disordered" evidence="2">
    <location>
        <begin position="865"/>
        <end position="892"/>
    </location>
</feature>
<feature type="region of interest" description="Disordered" evidence="2">
    <location>
        <begin position="160"/>
        <end position="303"/>
    </location>
</feature>
<evidence type="ECO:0000313" key="6">
    <source>
        <dbReference type="Proteomes" id="UP000539599"/>
    </source>
</evidence>
<feature type="compositionally biased region" description="Low complexity" evidence="2">
    <location>
        <begin position="994"/>
        <end position="1005"/>
    </location>
</feature>
<dbReference type="PANTHER" id="PTHR46767:SF1">
    <property type="entry name" value="LIM DOMAIN ONLY PROTEIN 7"/>
    <property type="match status" value="1"/>
</dbReference>
<dbReference type="InterPro" id="IPR036034">
    <property type="entry name" value="PDZ_sf"/>
</dbReference>
<feature type="region of interest" description="Disordered" evidence="2">
    <location>
        <begin position="547"/>
        <end position="566"/>
    </location>
</feature>
<dbReference type="EMBL" id="VWYJ01000851">
    <property type="protein sequence ID" value="NXQ93124.1"/>
    <property type="molecule type" value="Genomic_DNA"/>
</dbReference>
<gene>
    <name evidence="5" type="primary">Lmo7</name>
    <name evidence="5" type="ORF">SAGSER_R09295</name>
</gene>
<feature type="non-terminal residue" evidence="5">
    <location>
        <position position="1"/>
    </location>
</feature>
<feature type="compositionally biased region" description="Polar residues" evidence="2">
    <location>
        <begin position="865"/>
        <end position="890"/>
    </location>
</feature>
<dbReference type="InterPro" id="IPR036872">
    <property type="entry name" value="CH_dom_sf"/>
</dbReference>
<feature type="compositionally biased region" description="Basic and acidic residues" evidence="2">
    <location>
        <begin position="207"/>
        <end position="221"/>
    </location>
</feature>
<dbReference type="PROSITE" id="PS50106">
    <property type="entry name" value="PDZ"/>
    <property type="match status" value="1"/>
</dbReference>
<dbReference type="FunFam" id="1.10.418.10:FF:000038">
    <property type="entry name" value="LIM and calponin homology domains-containing protein 1"/>
    <property type="match status" value="1"/>
</dbReference>
<dbReference type="SUPFAM" id="SSF50156">
    <property type="entry name" value="PDZ domain-like"/>
    <property type="match status" value="1"/>
</dbReference>
<protein>
    <submittedName>
        <fullName evidence="5">LMO7 protein</fullName>
    </submittedName>
</protein>
<feature type="coiled-coil region" evidence="1">
    <location>
        <begin position="648"/>
        <end position="703"/>
    </location>
</feature>
<dbReference type="Gene3D" id="1.10.418.10">
    <property type="entry name" value="Calponin-like domain"/>
    <property type="match status" value="1"/>
</dbReference>
<dbReference type="InterPro" id="IPR003096">
    <property type="entry name" value="SM22_calponin"/>
</dbReference>
<dbReference type="InterPro" id="IPR031865">
    <property type="entry name" value="DUF4757"/>
</dbReference>
<dbReference type="SMART" id="SM00228">
    <property type="entry name" value="PDZ"/>
    <property type="match status" value="1"/>
</dbReference>
<keyword evidence="1" id="KW-0175">Coiled coil</keyword>
<dbReference type="PRINTS" id="PR00888">
    <property type="entry name" value="SM22CALPONIN"/>
</dbReference>